<dbReference type="EMBL" id="JAACNO010002104">
    <property type="protein sequence ID" value="KAF4135617.1"/>
    <property type="molecule type" value="Genomic_DNA"/>
</dbReference>
<sequence>MQSESKEFDYLSHPGAARGIFEWDFGFRRLSTMHFAPVDVEEGREFRRRYDMTNFFIKNRLPDPPNTNVVRPTVVAALPIRKGMKLCMKYLSVDGCPGDGETCNYDYRGHFVPNQLPVVVTNFINKAYGGLTVSSSTEKDGVTEL</sequence>
<evidence type="ECO:0000313" key="1">
    <source>
        <dbReference type="EMBL" id="KAF4135617.1"/>
    </source>
</evidence>
<dbReference type="Proteomes" id="UP000704712">
    <property type="component" value="Unassembled WGS sequence"/>
</dbReference>
<accession>A0A8S9U846</accession>
<evidence type="ECO:0000313" key="3">
    <source>
        <dbReference type="Proteomes" id="UP000704712"/>
    </source>
</evidence>
<dbReference type="EMBL" id="JAACNO010001154">
    <property type="protein sequence ID" value="KAF4142741.1"/>
    <property type="molecule type" value="Genomic_DNA"/>
</dbReference>
<gene>
    <name evidence="2" type="ORF">GN958_ATG08053</name>
    <name evidence="1" type="ORF">GN958_ATG15196</name>
</gene>
<comment type="caution">
    <text evidence="1">The sequence shown here is derived from an EMBL/GenBank/DDBJ whole genome shotgun (WGS) entry which is preliminary data.</text>
</comment>
<evidence type="ECO:0000313" key="2">
    <source>
        <dbReference type="EMBL" id="KAF4142741.1"/>
    </source>
</evidence>
<dbReference type="AlphaFoldDB" id="A0A8S9U846"/>
<organism evidence="1 3">
    <name type="scientific">Phytophthora infestans</name>
    <name type="common">Potato late blight agent</name>
    <name type="synonym">Botrytis infestans</name>
    <dbReference type="NCBI Taxonomy" id="4787"/>
    <lineage>
        <taxon>Eukaryota</taxon>
        <taxon>Sar</taxon>
        <taxon>Stramenopiles</taxon>
        <taxon>Oomycota</taxon>
        <taxon>Peronosporomycetes</taxon>
        <taxon>Peronosporales</taxon>
        <taxon>Peronosporaceae</taxon>
        <taxon>Phytophthora</taxon>
    </lineage>
</organism>
<protein>
    <submittedName>
        <fullName evidence="1">Uncharacterized protein</fullName>
    </submittedName>
</protein>
<name>A0A8S9U846_PHYIN</name>
<proteinExistence type="predicted"/>
<reference evidence="1" key="1">
    <citation type="submission" date="2020-03" db="EMBL/GenBank/DDBJ databases">
        <title>Hybrid Assembly of Korean Phytophthora infestans isolates.</title>
        <authorList>
            <person name="Prokchorchik M."/>
            <person name="Lee Y."/>
            <person name="Seo J."/>
            <person name="Cho J.-H."/>
            <person name="Park Y.-E."/>
            <person name="Jang D.-C."/>
            <person name="Im J.-S."/>
            <person name="Choi J.-G."/>
            <person name="Park H.-J."/>
            <person name="Lee G.-B."/>
            <person name="Lee Y.-G."/>
            <person name="Hong S.-Y."/>
            <person name="Cho K."/>
            <person name="Sohn K.H."/>
        </authorList>
    </citation>
    <scope>NUCLEOTIDE SEQUENCE</scope>
    <source>
        <strain evidence="1">KR_2_A2</strain>
    </source>
</reference>